<name>A0A1M6QXS3_9GAMM</name>
<protein>
    <submittedName>
        <fullName evidence="1">Uncharacterized protein</fullName>
    </submittedName>
</protein>
<dbReference type="Proteomes" id="UP000184248">
    <property type="component" value="Unassembled WGS sequence"/>
</dbReference>
<sequence length="45" mass="5048">MFLPPPELFRFPGWVTGIGVKTRAVTGRYNIAPSSEAWPRLLQCS</sequence>
<reference evidence="2" key="1">
    <citation type="submission" date="2016-11" db="EMBL/GenBank/DDBJ databases">
        <authorList>
            <person name="Varghese N."/>
            <person name="Submissions S."/>
        </authorList>
    </citation>
    <scope>NUCLEOTIDE SEQUENCE [LARGE SCALE GENOMIC DNA]</scope>
    <source>
        <strain evidence="2">ALO Sharm</strain>
    </source>
</reference>
<evidence type="ECO:0000313" key="1">
    <source>
        <dbReference type="EMBL" id="SHK25031.1"/>
    </source>
</evidence>
<accession>A0A1M6QXS3</accession>
<dbReference type="AlphaFoldDB" id="A0A1M6QXS3"/>
<proteinExistence type="predicted"/>
<gene>
    <name evidence="1" type="ORF">SAMN05192556_102163</name>
</gene>
<dbReference type="EMBL" id="FRAL01000002">
    <property type="protein sequence ID" value="SHK25031.1"/>
    <property type="molecule type" value="Genomic_DNA"/>
</dbReference>
<evidence type="ECO:0000313" key="2">
    <source>
        <dbReference type="Proteomes" id="UP000184248"/>
    </source>
</evidence>
<keyword evidence="2" id="KW-1185">Reference proteome</keyword>
<organism evidence="1 2">
    <name type="scientific">Halomonas caseinilytica</name>
    <dbReference type="NCBI Taxonomy" id="438744"/>
    <lineage>
        <taxon>Bacteria</taxon>
        <taxon>Pseudomonadati</taxon>
        <taxon>Pseudomonadota</taxon>
        <taxon>Gammaproteobacteria</taxon>
        <taxon>Oceanospirillales</taxon>
        <taxon>Halomonadaceae</taxon>
        <taxon>Halomonas</taxon>
    </lineage>
</organism>
<dbReference type="RefSeq" id="WP_170862758.1">
    <property type="nucleotide sequence ID" value="NZ_BDEO01000007.1"/>
</dbReference>